<comment type="caution">
    <text evidence="2">The sequence shown here is derived from an EMBL/GenBank/DDBJ whole genome shotgun (WGS) entry which is preliminary data.</text>
</comment>
<comment type="similarity">
    <text evidence="1">Belongs to the Cyclase 1 superfamily.</text>
</comment>
<dbReference type="InterPro" id="IPR007325">
    <property type="entry name" value="KFase/CYL"/>
</dbReference>
<dbReference type="Gene3D" id="3.50.30.50">
    <property type="entry name" value="Putative cyclase"/>
    <property type="match status" value="1"/>
</dbReference>
<gene>
    <name evidence="2" type="ORF">GBAR_LOCUS685</name>
</gene>
<dbReference type="GO" id="GO:0004061">
    <property type="term" value="F:arylformamidase activity"/>
    <property type="evidence" value="ECO:0007669"/>
    <property type="project" value="InterPro"/>
</dbReference>
<accession>A0AA35QTB9</accession>
<dbReference type="InterPro" id="IPR037175">
    <property type="entry name" value="KFase_sf"/>
</dbReference>
<dbReference type="PANTHER" id="PTHR34861:SF10">
    <property type="entry name" value="CYCLASE"/>
    <property type="match status" value="1"/>
</dbReference>
<evidence type="ECO:0008006" key="4">
    <source>
        <dbReference type="Google" id="ProtNLM"/>
    </source>
</evidence>
<protein>
    <recommendedName>
        <fullName evidence="4">Cyclase family protein</fullName>
    </recommendedName>
</protein>
<dbReference type="SUPFAM" id="SSF102198">
    <property type="entry name" value="Putative cyclase"/>
    <property type="match status" value="1"/>
</dbReference>
<name>A0AA35QTB9_GEOBA</name>
<dbReference type="AlphaFoldDB" id="A0AA35QTB9"/>
<reference evidence="2" key="1">
    <citation type="submission" date="2023-03" db="EMBL/GenBank/DDBJ databases">
        <authorList>
            <person name="Steffen K."/>
            <person name="Cardenas P."/>
        </authorList>
    </citation>
    <scope>NUCLEOTIDE SEQUENCE</scope>
</reference>
<dbReference type="Pfam" id="PF04199">
    <property type="entry name" value="Cyclase"/>
    <property type="match status" value="1"/>
</dbReference>
<dbReference type="EMBL" id="CASHTH010000109">
    <property type="protein sequence ID" value="CAI7991293.1"/>
    <property type="molecule type" value="Genomic_DNA"/>
</dbReference>
<evidence type="ECO:0000313" key="2">
    <source>
        <dbReference type="EMBL" id="CAI7991293.1"/>
    </source>
</evidence>
<dbReference type="GO" id="GO:0019441">
    <property type="term" value="P:L-tryptophan catabolic process to kynurenine"/>
    <property type="evidence" value="ECO:0007669"/>
    <property type="project" value="InterPro"/>
</dbReference>
<evidence type="ECO:0000313" key="3">
    <source>
        <dbReference type="Proteomes" id="UP001174909"/>
    </source>
</evidence>
<keyword evidence="3" id="KW-1185">Reference proteome</keyword>
<proteinExistence type="inferred from homology"/>
<dbReference type="PANTHER" id="PTHR34861">
    <property type="match status" value="1"/>
</dbReference>
<sequence>MTTPNIPTEEQVLGWFDSLSNWGRWGDDDELGTLNLITDAKRKEAAALVREGVSVTCSRLLVPEMAPDVTSIPPLHYMVSTGESAPSEGGGGASDFIGVSFHGLTVTHLDSLCHQFWNGKMYNGKDAGLINNANKAGAGAIDTVRNGVVTRGVLLDIAAVKGKDWLDAAEPVFTADLEAAEEAQGVRVTEGDALCIRLGWYKRRQEVGAPTAAEGRPGLHAETLPWLRERGVSIAACDASWDVAPSEYPYLGLPIHKVGIVGMGLWLIDAANFDEVAPVCRRLNRWDFMFTVAPLRWHNATGSPVNPLATF</sequence>
<evidence type="ECO:0000256" key="1">
    <source>
        <dbReference type="ARBA" id="ARBA00007865"/>
    </source>
</evidence>
<organism evidence="2 3">
    <name type="scientific">Geodia barretti</name>
    <name type="common">Barrett's horny sponge</name>
    <dbReference type="NCBI Taxonomy" id="519541"/>
    <lineage>
        <taxon>Eukaryota</taxon>
        <taxon>Metazoa</taxon>
        <taxon>Porifera</taxon>
        <taxon>Demospongiae</taxon>
        <taxon>Heteroscleromorpha</taxon>
        <taxon>Tetractinellida</taxon>
        <taxon>Astrophorina</taxon>
        <taxon>Geodiidae</taxon>
        <taxon>Geodia</taxon>
    </lineage>
</organism>
<dbReference type="Proteomes" id="UP001174909">
    <property type="component" value="Unassembled WGS sequence"/>
</dbReference>